<name>H8GBT7_9PSEU</name>
<accession>H8GBT7</accession>
<dbReference type="OrthoDB" id="582295at2"/>
<keyword evidence="2" id="KW-1185">Reference proteome</keyword>
<protein>
    <recommendedName>
        <fullName evidence="3">Methyltransferase family protein</fullName>
    </recommendedName>
</protein>
<evidence type="ECO:0000313" key="1">
    <source>
        <dbReference type="EMBL" id="EHY89740.1"/>
    </source>
</evidence>
<dbReference type="SUPFAM" id="SSF53335">
    <property type="entry name" value="S-adenosyl-L-methionine-dependent methyltransferases"/>
    <property type="match status" value="1"/>
</dbReference>
<dbReference type="CDD" id="cd02440">
    <property type="entry name" value="AdoMet_MTases"/>
    <property type="match status" value="1"/>
</dbReference>
<dbReference type="InterPro" id="IPR029063">
    <property type="entry name" value="SAM-dependent_MTases_sf"/>
</dbReference>
<evidence type="ECO:0000313" key="2">
    <source>
        <dbReference type="Proteomes" id="UP000004705"/>
    </source>
</evidence>
<dbReference type="AlphaFoldDB" id="H8GBT7"/>
<sequence>MQGVEWALERGLSGHGADYAERLAAERGTFAEQEDVHGNLPPSAHRWSARHMVPKLHELGVESIGSLIVGEIRSRAREAAEHGRDAVVLSLGSGNGDQELSWLETLAADGVHNVRVRLLEINHDMQERAADAAGRLGFADRIEHVETDFNTWKADTEHDVVVAFQVLHHVLDLEHLYGQLREGLRSDGVLVVHDMIGRNGHRRWPEALEVIERIWATLPPELRRNSITGAIDEQFDDIDCAVDGFEGIRAQDVLPVLLEYLHPSFFLALGNVIDPFVDRVYGHNFDMDDERHRALIDDIGVLDDSLLDLGVVTPTRLTALFHPTPRTLRAYRGRTPQRCVRRTDVVDPAGRVSFHPAASDPQRLVRGSGLAVGRCNGVLHDRWVGRGATLPLRTTAEVDTVELEFWVPDWMPEQGTLTVLVDDTQVAALPVEHGLLHRTVPVALAAHTTAELTLRADWWVNPHAAGLGEDRRTLSYVLNGVTLR</sequence>
<dbReference type="RefSeq" id="WP_005442695.1">
    <property type="nucleotide sequence ID" value="NZ_CM001466.1"/>
</dbReference>
<dbReference type="EMBL" id="CM001466">
    <property type="protein sequence ID" value="EHY89740.1"/>
    <property type="molecule type" value="Genomic_DNA"/>
</dbReference>
<evidence type="ECO:0008006" key="3">
    <source>
        <dbReference type="Google" id="ProtNLM"/>
    </source>
</evidence>
<dbReference type="Gene3D" id="3.40.50.150">
    <property type="entry name" value="Vaccinia Virus protein VP39"/>
    <property type="match status" value="1"/>
</dbReference>
<reference evidence="1 2" key="1">
    <citation type="journal article" date="2012" name="Stand. Genomic Sci.">
        <title>Genome sequence of the soil bacterium Saccharomonospora azurea type strain (NA-128(T)).</title>
        <authorList>
            <person name="Klenk H.P."/>
            <person name="Held B."/>
            <person name="Lucas S."/>
            <person name="Lapidus A."/>
            <person name="Copeland A."/>
            <person name="Hammon N."/>
            <person name="Pitluck S."/>
            <person name="Goodwin L.A."/>
            <person name="Han C."/>
            <person name="Tapia R."/>
            <person name="Brambilla E.M."/>
            <person name="Potter G."/>
            <person name="Land M."/>
            <person name="Ivanova N."/>
            <person name="Rohde M."/>
            <person name="Goker M."/>
            <person name="Detter J.C."/>
            <person name="Kyrpides N.C."/>
            <person name="Woyke T."/>
        </authorList>
    </citation>
    <scope>NUCLEOTIDE SEQUENCE [LARGE SCALE GENOMIC DNA]</scope>
    <source>
        <strain evidence="1 2">NA-128</strain>
    </source>
</reference>
<dbReference type="HOGENOM" id="CLU_572220_0_0_11"/>
<gene>
    <name evidence="1" type="ORF">SacazDRAFT_02852</name>
</gene>
<dbReference type="Pfam" id="PF13489">
    <property type="entry name" value="Methyltransf_23"/>
    <property type="match status" value="1"/>
</dbReference>
<proteinExistence type="predicted"/>
<organism evidence="1 2">
    <name type="scientific">Saccharomonospora azurea NA-128</name>
    <dbReference type="NCBI Taxonomy" id="882081"/>
    <lineage>
        <taxon>Bacteria</taxon>
        <taxon>Bacillati</taxon>
        <taxon>Actinomycetota</taxon>
        <taxon>Actinomycetes</taxon>
        <taxon>Pseudonocardiales</taxon>
        <taxon>Pseudonocardiaceae</taxon>
        <taxon>Saccharomonospora</taxon>
    </lineage>
</organism>
<dbReference type="Proteomes" id="UP000004705">
    <property type="component" value="Chromosome"/>
</dbReference>